<evidence type="ECO:0000313" key="2">
    <source>
        <dbReference type="Proteomes" id="UP000304953"/>
    </source>
</evidence>
<dbReference type="EMBL" id="SRYA01000021">
    <property type="protein sequence ID" value="TGY96005.1"/>
    <property type="molecule type" value="Genomic_DNA"/>
</dbReference>
<evidence type="ECO:0000313" key="1">
    <source>
        <dbReference type="EMBL" id="TGY96005.1"/>
    </source>
</evidence>
<organism evidence="1 2">
    <name type="scientific">Petralouisia muris</name>
    <dbReference type="NCBI Taxonomy" id="3032872"/>
    <lineage>
        <taxon>Bacteria</taxon>
        <taxon>Bacillati</taxon>
        <taxon>Bacillota</taxon>
        <taxon>Clostridia</taxon>
        <taxon>Lachnospirales</taxon>
        <taxon>Lachnospiraceae</taxon>
        <taxon>Petralouisia</taxon>
    </lineage>
</organism>
<gene>
    <name evidence="1" type="ORF">E5329_11845</name>
</gene>
<reference evidence="1" key="1">
    <citation type="submission" date="2019-04" db="EMBL/GenBank/DDBJ databases">
        <title>Microbes associate with the intestines of laboratory mice.</title>
        <authorList>
            <person name="Navarre W."/>
            <person name="Wong E."/>
            <person name="Huang K."/>
            <person name="Tropini C."/>
            <person name="Ng K."/>
            <person name="Yu B."/>
        </authorList>
    </citation>
    <scope>NUCLEOTIDE SEQUENCE</scope>
    <source>
        <strain evidence="1">NM01_1-7b</strain>
    </source>
</reference>
<comment type="caution">
    <text evidence="1">The sequence shown here is derived from an EMBL/GenBank/DDBJ whole genome shotgun (WGS) entry which is preliminary data.</text>
</comment>
<name>A0AC61RVM1_9FIRM</name>
<proteinExistence type="predicted"/>
<dbReference type="Proteomes" id="UP000304953">
    <property type="component" value="Unassembled WGS sequence"/>
</dbReference>
<sequence length="302" mass="33520">MRISTFWYTLRQGAKNIWKNKMFSLASIATMAACIFLFGIFYSVVVNFQSVVREVESGVAVTVFFVDGATQEQMDAVGEQIGKRVEVSEKVFVSAEAAWDNFQKIYFKGAEDMAEGFAEDNPLANSAHYEVYMNDISMQESLVTYIQSLDGVKEVKSSDLAAHTLTDFNRLIGYVSAGIILILLCVAVFLISNTVTIGIAVRREEIAIMKLIGSTDYFVRAPFIVEGILIGLIGSALPLLVLYQMYRKIIVYVGEKFLWLSGMLEFLPVNKVFSTLVPVGLILGVGIGFLGSRLTIRKHLKV</sequence>
<protein>
    <submittedName>
        <fullName evidence="1">ABC transporter permease</fullName>
    </submittedName>
</protein>
<keyword evidence="2" id="KW-1185">Reference proteome</keyword>
<accession>A0AC61RVM1</accession>